<dbReference type="Gene3D" id="1.20.1250.20">
    <property type="entry name" value="MFS general substrate transporter like domains"/>
    <property type="match status" value="2"/>
</dbReference>
<comment type="catalytic activity">
    <reaction evidence="11">
        <text>ATP(in) = ATP(out)</text>
        <dbReference type="Rhea" id="RHEA:75687"/>
        <dbReference type="ChEBI" id="CHEBI:30616"/>
    </reaction>
</comment>
<dbReference type="GO" id="GO:0141013">
    <property type="term" value="P:purine nucleotide import into lysosome"/>
    <property type="evidence" value="ECO:0007669"/>
    <property type="project" value="Ensembl"/>
</dbReference>
<protein>
    <recommendedName>
        <fullName evidence="14">Voltage-gated purine nucleotide uniporter SLC17A9</fullName>
    </recommendedName>
    <alternativeName>
        <fullName evidence="16">Solute carrier family 17 member 9</fullName>
    </alternativeName>
    <alternativeName>
        <fullName evidence="15">Vesicular nucleotide transporter</fullName>
    </alternativeName>
</protein>
<proteinExistence type="inferred from homology"/>
<evidence type="ECO:0000256" key="5">
    <source>
        <dbReference type="ARBA" id="ARBA00022989"/>
    </source>
</evidence>
<feature type="transmembrane region" description="Helical" evidence="18">
    <location>
        <begin position="259"/>
        <end position="278"/>
    </location>
</feature>
<dbReference type="FunFam" id="1.20.1250.20:FF:000059">
    <property type="entry name" value="Solute carrier family 17 member 9"/>
    <property type="match status" value="1"/>
</dbReference>
<evidence type="ECO:0000256" key="2">
    <source>
        <dbReference type="ARBA" id="ARBA00008586"/>
    </source>
</evidence>
<keyword evidence="20" id="KW-1185">Reference proteome</keyword>
<evidence type="ECO:0000256" key="9">
    <source>
        <dbReference type="ARBA" id="ARBA00024185"/>
    </source>
</evidence>
<comment type="catalytic activity">
    <reaction evidence="12">
        <text>ADP(in) = ADP(out)</text>
        <dbReference type="Rhea" id="RHEA:75783"/>
        <dbReference type="ChEBI" id="CHEBI:456216"/>
    </reaction>
</comment>
<dbReference type="InterPro" id="IPR011701">
    <property type="entry name" value="MFS"/>
</dbReference>
<evidence type="ECO:0000256" key="11">
    <source>
        <dbReference type="ARBA" id="ARBA00044897"/>
    </source>
</evidence>
<evidence type="ECO:0000256" key="4">
    <source>
        <dbReference type="ARBA" id="ARBA00022692"/>
    </source>
</evidence>
<evidence type="ECO:0000256" key="3">
    <source>
        <dbReference type="ARBA" id="ARBA00022448"/>
    </source>
</evidence>
<evidence type="ECO:0000256" key="16">
    <source>
        <dbReference type="ARBA" id="ARBA00079853"/>
    </source>
</evidence>
<evidence type="ECO:0000256" key="1">
    <source>
        <dbReference type="ARBA" id="ARBA00004155"/>
    </source>
</evidence>
<dbReference type="Proteomes" id="UP000291022">
    <property type="component" value="Unassembled WGS sequence"/>
</dbReference>
<dbReference type="GO" id="GO:1905146">
    <property type="term" value="P:lysosomal protein catabolic process"/>
    <property type="evidence" value="ECO:0007669"/>
    <property type="project" value="Ensembl"/>
</dbReference>
<comment type="catalytic activity">
    <reaction evidence="10">
        <text>GTP(in) = GTP(out)</text>
        <dbReference type="Rhea" id="RHEA:75787"/>
        <dbReference type="ChEBI" id="CHEBI:37565"/>
    </reaction>
</comment>
<feature type="transmembrane region" description="Helical" evidence="18">
    <location>
        <begin position="185"/>
        <end position="207"/>
    </location>
</feature>
<organism evidence="19 20">
    <name type="scientific">Ursus americanus</name>
    <name type="common">American black bear</name>
    <name type="synonym">Euarctos americanus</name>
    <dbReference type="NCBI Taxonomy" id="9643"/>
    <lineage>
        <taxon>Eukaryota</taxon>
        <taxon>Metazoa</taxon>
        <taxon>Chordata</taxon>
        <taxon>Craniata</taxon>
        <taxon>Vertebrata</taxon>
        <taxon>Euteleostomi</taxon>
        <taxon>Mammalia</taxon>
        <taxon>Eutheria</taxon>
        <taxon>Laurasiatheria</taxon>
        <taxon>Carnivora</taxon>
        <taxon>Caniformia</taxon>
        <taxon>Ursidae</taxon>
        <taxon>Ursus</taxon>
    </lineage>
</organism>
<dbReference type="GO" id="GO:0005765">
    <property type="term" value="C:lysosomal membrane"/>
    <property type="evidence" value="ECO:0007669"/>
    <property type="project" value="UniProtKB-SubCell"/>
</dbReference>
<evidence type="ECO:0000256" key="8">
    <source>
        <dbReference type="ARBA" id="ARBA00023329"/>
    </source>
</evidence>
<name>A0A452R5Y6_URSAM</name>
<feature type="transmembrane region" description="Helical" evidence="18">
    <location>
        <begin position="84"/>
        <end position="102"/>
    </location>
</feature>
<dbReference type="InterPro" id="IPR036259">
    <property type="entry name" value="MFS_trans_sf"/>
</dbReference>
<evidence type="ECO:0000256" key="14">
    <source>
        <dbReference type="ARBA" id="ARBA00074107"/>
    </source>
</evidence>
<evidence type="ECO:0000256" key="12">
    <source>
        <dbReference type="ARBA" id="ARBA00051849"/>
    </source>
</evidence>
<evidence type="ECO:0000256" key="18">
    <source>
        <dbReference type="SAM" id="Phobius"/>
    </source>
</evidence>
<keyword evidence="7" id="KW-0458">Lysosome</keyword>
<feature type="transmembrane region" description="Helical" evidence="18">
    <location>
        <begin position="410"/>
        <end position="431"/>
    </location>
</feature>
<dbReference type="InterPro" id="IPR044777">
    <property type="entry name" value="SLC17A9-like"/>
</dbReference>
<dbReference type="GO" id="GO:0005347">
    <property type="term" value="F:ATP transmembrane transporter activity"/>
    <property type="evidence" value="ECO:0007669"/>
    <property type="project" value="Ensembl"/>
</dbReference>
<dbReference type="STRING" id="9643.ENSUAMP00000013732"/>
<evidence type="ECO:0000313" key="20">
    <source>
        <dbReference type="Proteomes" id="UP000291022"/>
    </source>
</evidence>
<dbReference type="GO" id="GO:0015217">
    <property type="term" value="F:ADP transmembrane transporter activity"/>
    <property type="evidence" value="ECO:0007669"/>
    <property type="project" value="Ensembl"/>
</dbReference>
<comment type="similarity">
    <text evidence="2">Belongs to the major facilitator superfamily. Sodium/anion cotransporter family.</text>
</comment>
<evidence type="ECO:0000256" key="10">
    <source>
        <dbReference type="ARBA" id="ARBA00036284"/>
    </source>
</evidence>
<keyword evidence="4 18" id="KW-0812">Transmembrane</keyword>
<feature type="transmembrane region" description="Helical" evidence="18">
    <location>
        <begin position="114"/>
        <end position="133"/>
    </location>
</feature>
<evidence type="ECO:0000256" key="17">
    <source>
        <dbReference type="SAM" id="MobiDB-lite"/>
    </source>
</evidence>
<keyword evidence="8" id="KW-0968">Cytoplasmic vesicle</keyword>
<evidence type="ECO:0000313" key="19">
    <source>
        <dbReference type="Ensembl" id="ENSUAMP00000013732.1"/>
    </source>
</evidence>
<dbReference type="InterPro" id="IPR050382">
    <property type="entry name" value="MFS_Na/Anion_cotransporter"/>
</dbReference>
<dbReference type="GO" id="GO:0042584">
    <property type="term" value="C:chromaffin granule membrane"/>
    <property type="evidence" value="ECO:0007669"/>
    <property type="project" value="UniProtKB-SubCell"/>
</dbReference>
<dbReference type="SUPFAM" id="SSF103473">
    <property type="entry name" value="MFS general substrate transporter"/>
    <property type="match status" value="1"/>
</dbReference>
<keyword evidence="3" id="KW-0813">Transport</keyword>
<accession>A0A452R5Y6</accession>
<dbReference type="AlphaFoldDB" id="A0A452R5Y6"/>
<reference evidence="19" key="2">
    <citation type="submission" date="2025-08" db="UniProtKB">
        <authorList>
            <consortium name="Ensembl"/>
        </authorList>
    </citation>
    <scope>IDENTIFICATION</scope>
</reference>
<feature type="transmembrane region" description="Helical" evidence="18">
    <location>
        <begin position="298"/>
        <end position="317"/>
    </location>
</feature>
<dbReference type="Pfam" id="PF07690">
    <property type="entry name" value="MFS_1"/>
    <property type="match status" value="2"/>
</dbReference>
<dbReference type="GO" id="GO:1904669">
    <property type="term" value="P:ATP export"/>
    <property type="evidence" value="ECO:0007669"/>
    <property type="project" value="Ensembl"/>
</dbReference>
<keyword evidence="6 18" id="KW-0472">Membrane</keyword>
<dbReference type="FunFam" id="1.20.1250.20:FF:000150">
    <property type="entry name" value="Solute carrier family 17 member 9"/>
    <property type="match status" value="1"/>
</dbReference>
<dbReference type="GO" id="GO:0001409">
    <property type="term" value="F:guanine nucleotide transmembrane transporter activity"/>
    <property type="evidence" value="ECO:0007669"/>
    <property type="project" value="Ensembl"/>
</dbReference>
<dbReference type="CDD" id="cd17380">
    <property type="entry name" value="MFS_SLC17A9_like"/>
    <property type="match status" value="1"/>
</dbReference>
<evidence type="ECO:0000256" key="15">
    <source>
        <dbReference type="ARBA" id="ARBA00079665"/>
    </source>
</evidence>
<reference evidence="19" key="3">
    <citation type="submission" date="2025-09" db="UniProtKB">
        <authorList>
            <consortium name="Ensembl"/>
        </authorList>
    </citation>
    <scope>IDENTIFICATION</scope>
</reference>
<evidence type="ECO:0000256" key="7">
    <source>
        <dbReference type="ARBA" id="ARBA00023228"/>
    </source>
</evidence>
<evidence type="ECO:0000256" key="6">
    <source>
        <dbReference type="ARBA" id="ARBA00023136"/>
    </source>
</evidence>
<evidence type="ECO:0000256" key="13">
    <source>
        <dbReference type="ARBA" id="ARBA00056522"/>
    </source>
</evidence>
<gene>
    <name evidence="19" type="primary">SLC17A9</name>
</gene>
<reference evidence="20" key="1">
    <citation type="submission" date="2016-06" db="EMBL/GenBank/DDBJ databases">
        <title>De novo assembly and RNA-Seq shows season-dependent expression and editing in black bear kidneys.</title>
        <authorList>
            <person name="Korstanje R."/>
            <person name="Srivastava A."/>
            <person name="Sarsani V.K."/>
            <person name="Sheehan S.M."/>
            <person name="Seger R.L."/>
            <person name="Barter M.E."/>
            <person name="Lindqvist C."/>
            <person name="Brody L.C."/>
            <person name="Mullikin J.C."/>
        </authorList>
    </citation>
    <scope>NUCLEOTIDE SEQUENCE [LARGE SCALE GENOMIC DNA]</scope>
</reference>
<dbReference type="GO" id="GO:0098594">
    <property type="term" value="C:mucin granule"/>
    <property type="evidence" value="ECO:0007669"/>
    <property type="project" value="Ensembl"/>
</dbReference>
<dbReference type="PANTHER" id="PTHR11662:SF279">
    <property type="entry name" value="VOLTAGE-GATED PURINE NUCLEOTIDE UNIPORTER SLC17A9"/>
    <property type="match status" value="1"/>
</dbReference>
<dbReference type="GO" id="GO:0160042">
    <property type="term" value="F:purine nucleotide uniporter activity"/>
    <property type="evidence" value="ECO:0007669"/>
    <property type="project" value="Ensembl"/>
</dbReference>
<dbReference type="Ensembl" id="ENSUAMT00000015399.1">
    <property type="protein sequence ID" value="ENSUAMP00000013732.1"/>
    <property type="gene ID" value="ENSUAMG00000011028.1"/>
</dbReference>
<feature type="region of interest" description="Disordered" evidence="17">
    <location>
        <begin position="221"/>
        <end position="245"/>
    </location>
</feature>
<dbReference type="PANTHER" id="PTHR11662">
    <property type="entry name" value="SOLUTE CARRIER FAMILY 17"/>
    <property type="match status" value="1"/>
</dbReference>
<feature type="transmembrane region" description="Helical" evidence="18">
    <location>
        <begin position="329"/>
        <end position="348"/>
    </location>
</feature>
<keyword evidence="5 18" id="KW-1133">Transmembrane helix</keyword>
<comment type="function">
    <text evidence="13">Voltage-gated ATP nucleotide uniporter that can also transport the purine nucleotides ADP and GTP. Uses the membrane potential as the driving force to control ATP accumulation in lysosomes and secretory vesicles. By controlling ATP storage in lysosomes, regulates ATP-dependent proteins of these organelles. Also indirectly regulates the exocytosis of ATP through its import into lysosomes in astrocytes and secretory vesicles such as adrenal chromaffin granules, mucin granules and synaptic vesicles.</text>
</comment>
<sequence>MAGSCPCVPGTGLQEASKGQPPPGFTAATLPPGLTQPLLSCRPECQAWTGTLLLGTCLLYCARVSMPVCTVSMSQDFGWNKKEAGIVLSSFFWGYCLTQVVGGHLGDRIGGEKVIVLSASAWGFITAATPLLAHLSSAHLVFMTFSRILTGLLQGRAASPGSRPRCCLSSRTLVTGAMGSLLLDWYGWPSVFYFSGGLTLLWVCYVYRYLLSEKGNRGPVGDCRQTQLPREGPGPGARPLQQPPISRRTPRAWRLSRRAAISSQLSSACSFFILLSWLPTFFKETFPSSKGWVFNVVPWLVAIPASLFSGFLSDHLINQGYRTIAVRKFMQVMGLGLSSVFALCLGHTSSFCKSVVFASASIGLQTFNHSGISVNIQDLAPSCAGFLFGETTGVVGVCLGGYLIETTGSWTSMFNLVAAVSSLGLCTFLLFGEAQRVDLSPTHEDL</sequence>
<dbReference type="GeneTree" id="ENSGT00940000158186"/>
<comment type="subcellular location">
    <subcellularLocation>
        <location evidence="9">Cytoplasmic vesicle</location>
        <location evidence="9">Secretory vesicle</location>
        <location evidence="9">Chromaffin granule membrane</location>
        <topology evidence="9">Multi-pass membrane protein</topology>
    </subcellularLocation>
    <subcellularLocation>
        <location evidence="1">Lysosome membrane</location>
        <topology evidence="1">Multi-pass membrane protein</topology>
    </subcellularLocation>
</comment>